<reference evidence="1" key="1">
    <citation type="submission" date="2012-05" db="EMBL/GenBank/DDBJ databases">
        <authorList>
            <person name="Krishnakumar V."/>
            <person name="Cheung F."/>
            <person name="Xiao Y."/>
            <person name="Chan A."/>
            <person name="Moskal W.A."/>
            <person name="Town C.D."/>
        </authorList>
    </citation>
    <scope>NUCLEOTIDE SEQUENCE</scope>
</reference>
<dbReference type="EMBL" id="BT146443">
    <property type="protein sequence ID" value="AFK46237.1"/>
    <property type="molecule type" value="mRNA"/>
</dbReference>
<dbReference type="AlphaFoldDB" id="I3T145"/>
<proteinExistence type="evidence at transcript level"/>
<evidence type="ECO:0000313" key="1">
    <source>
        <dbReference type="EMBL" id="AFK46237.1"/>
    </source>
</evidence>
<protein>
    <submittedName>
        <fullName evidence="1">Uncharacterized protein</fullName>
    </submittedName>
</protein>
<name>I3T145_LOTJA</name>
<sequence length="34" mass="3538">MFTSAMTLMISTSSPGLSAVSMYNKLLLGPSSLT</sequence>
<accession>I3T145</accession>
<organism evidence="1">
    <name type="scientific">Lotus japonicus</name>
    <name type="common">Lotus corniculatus var. japonicus</name>
    <dbReference type="NCBI Taxonomy" id="34305"/>
    <lineage>
        <taxon>Eukaryota</taxon>
        <taxon>Viridiplantae</taxon>
        <taxon>Streptophyta</taxon>
        <taxon>Embryophyta</taxon>
        <taxon>Tracheophyta</taxon>
        <taxon>Spermatophyta</taxon>
        <taxon>Magnoliopsida</taxon>
        <taxon>eudicotyledons</taxon>
        <taxon>Gunneridae</taxon>
        <taxon>Pentapetalae</taxon>
        <taxon>rosids</taxon>
        <taxon>fabids</taxon>
        <taxon>Fabales</taxon>
        <taxon>Fabaceae</taxon>
        <taxon>Papilionoideae</taxon>
        <taxon>50 kb inversion clade</taxon>
        <taxon>NPAAA clade</taxon>
        <taxon>Hologalegina</taxon>
        <taxon>robinioid clade</taxon>
        <taxon>Loteae</taxon>
        <taxon>Lotus</taxon>
    </lineage>
</organism>